<comment type="caution">
    <text evidence="2">The sequence shown here is derived from an EMBL/GenBank/DDBJ whole genome shotgun (WGS) entry which is preliminary data.</text>
</comment>
<feature type="signal peptide" evidence="1">
    <location>
        <begin position="1"/>
        <end position="19"/>
    </location>
</feature>
<feature type="chain" id="PRO_5042113398" evidence="1">
    <location>
        <begin position="20"/>
        <end position="69"/>
    </location>
</feature>
<proteinExistence type="predicted"/>
<keyword evidence="1" id="KW-0732">Signal</keyword>
<dbReference type="Proteomes" id="UP001195483">
    <property type="component" value="Unassembled WGS sequence"/>
</dbReference>
<accession>A0AAE0VUW8</accession>
<reference evidence="2" key="2">
    <citation type="journal article" date="2021" name="Genome Biol. Evol.">
        <title>Developing a high-quality reference genome for a parasitic bivalve with doubly uniparental inheritance (Bivalvia: Unionida).</title>
        <authorList>
            <person name="Smith C.H."/>
        </authorList>
    </citation>
    <scope>NUCLEOTIDE SEQUENCE</scope>
    <source>
        <strain evidence="2">CHS0354</strain>
        <tissue evidence="2">Mantle</tissue>
    </source>
</reference>
<evidence type="ECO:0000256" key="1">
    <source>
        <dbReference type="SAM" id="SignalP"/>
    </source>
</evidence>
<gene>
    <name evidence="2" type="ORF">CHS0354_013748</name>
</gene>
<evidence type="ECO:0000313" key="2">
    <source>
        <dbReference type="EMBL" id="KAK3591583.1"/>
    </source>
</evidence>
<keyword evidence="3" id="KW-1185">Reference proteome</keyword>
<reference evidence="2" key="3">
    <citation type="submission" date="2023-05" db="EMBL/GenBank/DDBJ databases">
        <authorList>
            <person name="Smith C.H."/>
        </authorList>
    </citation>
    <scope>NUCLEOTIDE SEQUENCE</scope>
    <source>
        <strain evidence="2">CHS0354</strain>
        <tissue evidence="2">Mantle</tissue>
    </source>
</reference>
<organism evidence="2 3">
    <name type="scientific">Potamilus streckersoni</name>
    <dbReference type="NCBI Taxonomy" id="2493646"/>
    <lineage>
        <taxon>Eukaryota</taxon>
        <taxon>Metazoa</taxon>
        <taxon>Spiralia</taxon>
        <taxon>Lophotrochozoa</taxon>
        <taxon>Mollusca</taxon>
        <taxon>Bivalvia</taxon>
        <taxon>Autobranchia</taxon>
        <taxon>Heteroconchia</taxon>
        <taxon>Palaeoheterodonta</taxon>
        <taxon>Unionida</taxon>
        <taxon>Unionoidea</taxon>
        <taxon>Unionidae</taxon>
        <taxon>Ambleminae</taxon>
        <taxon>Lampsilini</taxon>
        <taxon>Potamilus</taxon>
    </lineage>
</organism>
<name>A0AAE0VUW8_9BIVA</name>
<protein>
    <submittedName>
        <fullName evidence="2">Uncharacterized protein</fullName>
    </submittedName>
</protein>
<dbReference type="AlphaFoldDB" id="A0AAE0VUW8"/>
<evidence type="ECO:0000313" key="3">
    <source>
        <dbReference type="Proteomes" id="UP001195483"/>
    </source>
</evidence>
<dbReference type="EMBL" id="JAEAOA010000845">
    <property type="protein sequence ID" value="KAK3591583.1"/>
    <property type="molecule type" value="Genomic_DNA"/>
</dbReference>
<reference evidence="2" key="1">
    <citation type="journal article" date="2021" name="Genome Biol. Evol.">
        <title>A High-Quality Reference Genome for a Parasitic Bivalve with Doubly Uniparental Inheritance (Bivalvia: Unionida).</title>
        <authorList>
            <person name="Smith C.H."/>
        </authorList>
    </citation>
    <scope>NUCLEOTIDE SEQUENCE</scope>
    <source>
        <strain evidence="2">CHS0354</strain>
    </source>
</reference>
<feature type="non-terminal residue" evidence="2">
    <location>
        <position position="69"/>
    </location>
</feature>
<sequence length="69" mass="8180">MRRFKRGFLQIMLIPVCINVEISNFQDNIKENVQFFEVSPTHVPKNQICNDSYQCEDNVIEDDVWKTTT</sequence>